<dbReference type="Gene3D" id="3.40.630.10">
    <property type="entry name" value="Zn peptidases"/>
    <property type="match status" value="1"/>
</dbReference>
<reference evidence="2 3" key="1">
    <citation type="submission" date="2021-03" db="EMBL/GenBank/DDBJ databases">
        <title>Genomic Encyclopedia of Type Strains, Phase IV (KMG-IV): sequencing the most valuable type-strain genomes for metagenomic binning, comparative biology and taxonomic classification.</title>
        <authorList>
            <person name="Goeker M."/>
        </authorList>
    </citation>
    <scope>NUCLEOTIDE SEQUENCE [LARGE SCALE GENOMIC DNA]</scope>
    <source>
        <strain evidence="2 3">DSM 25790</strain>
    </source>
</reference>
<evidence type="ECO:0000313" key="3">
    <source>
        <dbReference type="Proteomes" id="UP001519294"/>
    </source>
</evidence>
<keyword evidence="3" id="KW-1185">Reference proteome</keyword>
<dbReference type="Proteomes" id="UP001519294">
    <property type="component" value="Unassembled WGS sequence"/>
</dbReference>
<organism evidence="2 3">
    <name type="scientific">Virgibacillus alimentarius</name>
    <dbReference type="NCBI Taxonomy" id="698769"/>
    <lineage>
        <taxon>Bacteria</taxon>
        <taxon>Bacillati</taxon>
        <taxon>Bacillota</taxon>
        <taxon>Bacilli</taxon>
        <taxon>Bacillales</taxon>
        <taxon>Bacillaceae</taxon>
        <taxon>Virgibacillus</taxon>
    </lineage>
</organism>
<evidence type="ECO:0000259" key="1">
    <source>
        <dbReference type="Pfam" id="PF07687"/>
    </source>
</evidence>
<dbReference type="PIRSF" id="PIRSF005962">
    <property type="entry name" value="Pept_M20D_amidohydro"/>
    <property type="match status" value="1"/>
</dbReference>
<feature type="domain" description="Peptidase M20 dimerisation" evidence="1">
    <location>
        <begin position="199"/>
        <end position="289"/>
    </location>
</feature>
<name>A0ABS4S5Q3_9BACI</name>
<dbReference type="EMBL" id="JAGIKX010000003">
    <property type="protein sequence ID" value="MBP2256734.1"/>
    <property type="molecule type" value="Genomic_DNA"/>
</dbReference>
<dbReference type="InterPro" id="IPR017439">
    <property type="entry name" value="Amidohydrolase"/>
</dbReference>
<dbReference type="SUPFAM" id="SSF55031">
    <property type="entry name" value="Bacterial exopeptidase dimerisation domain"/>
    <property type="match status" value="1"/>
</dbReference>
<dbReference type="InterPro" id="IPR036264">
    <property type="entry name" value="Bact_exopeptidase_dim_dom"/>
</dbReference>
<dbReference type="InterPro" id="IPR011650">
    <property type="entry name" value="Peptidase_M20_dimer"/>
</dbReference>
<gene>
    <name evidence="2" type="ORF">J2Z81_000676</name>
</gene>
<dbReference type="NCBIfam" id="TIGR01891">
    <property type="entry name" value="amidohydrolases"/>
    <property type="match status" value="1"/>
</dbReference>
<dbReference type="PANTHER" id="PTHR11014">
    <property type="entry name" value="PEPTIDASE M20 FAMILY MEMBER"/>
    <property type="match status" value="1"/>
</dbReference>
<accession>A0ABS4S5Q3</accession>
<dbReference type="Pfam" id="PF07687">
    <property type="entry name" value="M20_dimer"/>
    <property type="match status" value="1"/>
</dbReference>
<dbReference type="Pfam" id="PF01546">
    <property type="entry name" value="Peptidase_M20"/>
    <property type="match status" value="1"/>
</dbReference>
<sequence length="400" mass="43567">MFKQKEVLSRAEALTPQLIKWRRNLHMNPELSFQEVRTSRFVTDILNDIHGMQVQTAVGFSTAVVGTLSNGPGPVIAIRADMDALPIDEENDVAYRSQHDGVMHACGHDAHTTIALGAAHLLAEKMQKGEWKGSVKFLFQPAEEKADDHGLTGAPYMVEAGVLDDVDAVIALHMSPEDELGTVKMNDGYSMASVDVFDAKIHGTGGHGAYPHLGSDPVWMLSQVLPALYGLTGRRVSPRDSAVLSIGKINTGFASNVIPSKINMQGTIRSYHPDVREVIHAELKKILAVVEPLGGNYELTIKPEDPALKNNPRINKLIKQTMKELYPHFILVDSPFGLGGEDFAHMTQVAPGAMFFLGCRKAGDQIRNLHTPIFDIDEQCLPVGAAIMAEAASCFLTDSN</sequence>
<evidence type="ECO:0000313" key="2">
    <source>
        <dbReference type="EMBL" id="MBP2256734.1"/>
    </source>
</evidence>
<dbReference type="Gene3D" id="3.30.70.360">
    <property type="match status" value="1"/>
</dbReference>
<protein>
    <submittedName>
        <fullName evidence="2">Amidohydrolase</fullName>
    </submittedName>
</protein>
<comment type="caution">
    <text evidence="2">The sequence shown here is derived from an EMBL/GenBank/DDBJ whole genome shotgun (WGS) entry which is preliminary data.</text>
</comment>
<dbReference type="InterPro" id="IPR002933">
    <property type="entry name" value="Peptidase_M20"/>
</dbReference>
<proteinExistence type="predicted"/>
<dbReference type="PANTHER" id="PTHR11014:SF63">
    <property type="entry name" value="METALLOPEPTIDASE, PUTATIVE (AFU_ORTHOLOGUE AFUA_6G09600)-RELATED"/>
    <property type="match status" value="1"/>
</dbReference>
<dbReference type="SUPFAM" id="SSF53187">
    <property type="entry name" value="Zn-dependent exopeptidases"/>
    <property type="match status" value="1"/>
</dbReference>